<proteinExistence type="predicted"/>
<evidence type="ECO:0000313" key="4">
    <source>
        <dbReference type="Proteomes" id="UP000702425"/>
    </source>
</evidence>
<dbReference type="Pfam" id="PF13600">
    <property type="entry name" value="DUF4140"/>
    <property type="match status" value="1"/>
</dbReference>
<comment type="caution">
    <text evidence="3">The sequence shown here is derived from an EMBL/GenBank/DDBJ whole genome shotgun (WGS) entry which is preliminary data.</text>
</comment>
<sequence length="554" mass="61632">MTDSEILNSDTIKTLDSSISEVTVYTDRALVTRRGTVALTGNERELAIASLPATLDTESVRATGAGTVAVRLLGVRSETVFNSEPVDDRTAELTQQIQELETQKRAINDKITARKIQLKFVEGLSEKSVGFFSSSVAKQQVGLNETGELLNFLGTHYLKYVSAIAHHERQQHELDKQIEALQQQLWQVHTPHSQQSFNIIVAIEASGSGNFELEVSYVVMRARWTPLYDLRVNTTNNQINLNYLAEVNQNTGEDWTGVALTLSTAKPGMGTLPPKLQPWFIDIVHPKSAQNREVLMKRSRQTEKAEMAIDFMELEMEDEVPLPMMAMGGAAGAPEPIDATTAIAQVSKEGGTVSFQVGGNTNIPSDGTPHKVTIFSENYPFKPEYIAVPRLVSFAYLQAVVVNPLTGATLLPGKANIFRDNTFVGTVQLENVSPGQEYKVNLGIDERLKIERELVERQVDKKLIGQQRRMSYAYRLNVTNLHQVQVHLTLKEQLPVSRNEQIKVRSTLTNPKIVAGEMGLLEWIMSLPPQAKQELYYQFVVEHPPDLAVTGLDI</sequence>
<dbReference type="RefSeq" id="WP_172192198.1">
    <property type="nucleotide sequence ID" value="NZ_CAWPPK010000064.1"/>
</dbReference>
<protein>
    <recommendedName>
        <fullName evidence="5">Mucoidy inhibitor MuiA family protein</fullName>
    </recommendedName>
</protein>
<dbReference type="InterPro" id="IPR037291">
    <property type="entry name" value="DUF4139"/>
</dbReference>
<gene>
    <name evidence="3" type="ORF">E5S67_05620</name>
</gene>
<organism evidence="3 4">
    <name type="scientific">Microcoleus asticus IPMA8</name>
    <dbReference type="NCBI Taxonomy" id="2563858"/>
    <lineage>
        <taxon>Bacteria</taxon>
        <taxon>Bacillati</taxon>
        <taxon>Cyanobacteriota</taxon>
        <taxon>Cyanophyceae</taxon>
        <taxon>Oscillatoriophycideae</taxon>
        <taxon>Oscillatoriales</taxon>
        <taxon>Microcoleaceae</taxon>
        <taxon>Microcoleus</taxon>
        <taxon>Microcoleus asticus</taxon>
    </lineage>
</organism>
<dbReference type="SUPFAM" id="SSF46579">
    <property type="entry name" value="Prefoldin"/>
    <property type="match status" value="1"/>
</dbReference>
<evidence type="ECO:0000313" key="3">
    <source>
        <dbReference type="EMBL" id="NQE37839.1"/>
    </source>
</evidence>
<feature type="domain" description="DUF4140" evidence="2">
    <location>
        <begin position="22"/>
        <end position="120"/>
    </location>
</feature>
<evidence type="ECO:0000259" key="2">
    <source>
        <dbReference type="Pfam" id="PF13600"/>
    </source>
</evidence>
<evidence type="ECO:0000259" key="1">
    <source>
        <dbReference type="Pfam" id="PF13598"/>
    </source>
</evidence>
<feature type="domain" description="DUF4139" evidence="1">
    <location>
        <begin position="213"/>
        <end position="544"/>
    </location>
</feature>
<dbReference type="Proteomes" id="UP000702425">
    <property type="component" value="Unassembled WGS sequence"/>
</dbReference>
<dbReference type="PANTHER" id="PTHR31005">
    <property type="entry name" value="DUF4139 DOMAIN-CONTAINING PROTEIN"/>
    <property type="match status" value="1"/>
</dbReference>
<dbReference type="NCBIfam" id="TIGR02231">
    <property type="entry name" value="mucoidy inhibitor MuiA family protein"/>
    <property type="match status" value="1"/>
</dbReference>
<dbReference type="EMBL" id="SRRZ01000156">
    <property type="protein sequence ID" value="NQE37839.1"/>
    <property type="molecule type" value="Genomic_DNA"/>
</dbReference>
<dbReference type="InterPro" id="IPR011935">
    <property type="entry name" value="CHP02231"/>
</dbReference>
<keyword evidence="4" id="KW-1185">Reference proteome</keyword>
<reference evidence="3 4" key="1">
    <citation type="journal article" date="2020" name="Sci. Rep.">
        <title>A novel cyanobacterial geosmin producer, revising GeoA distribution and dispersion patterns in Bacteria.</title>
        <authorList>
            <person name="Churro C."/>
            <person name="Semedo-Aguiar A.P."/>
            <person name="Silva A.D."/>
            <person name="Pereira-Leal J.B."/>
            <person name="Leite R.B."/>
        </authorList>
    </citation>
    <scope>NUCLEOTIDE SEQUENCE [LARGE SCALE GENOMIC DNA]</scope>
    <source>
        <strain evidence="3 4">IPMA8</strain>
    </source>
</reference>
<name>A0ABX2D5E5_9CYAN</name>
<evidence type="ECO:0008006" key="5">
    <source>
        <dbReference type="Google" id="ProtNLM"/>
    </source>
</evidence>
<dbReference type="PANTHER" id="PTHR31005:SF8">
    <property type="entry name" value="DUF4139 DOMAIN-CONTAINING PROTEIN"/>
    <property type="match status" value="1"/>
</dbReference>
<dbReference type="InterPro" id="IPR025554">
    <property type="entry name" value="DUF4140"/>
</dbReference>
<dbReference type="Pfam" id="PF13598">
    <property type="entry name" value="DUF4139"/>
    <property type="match status" value="1"/>
</dbReference>
<accession>A0ABX2D5E5</accession>